<keyword evidence="2" id="KW-1185">Reference proteome</keyword>
<name>A0ABT8S5Y5_9BURK</name>
<dbReference type="EMBL" id="JAUKVY010000013">
    <property type="protein sequence ID" value="MDO1534328.1"/>
    <property type="molecule type" value="Genomic_DNA"/>
</dbReference>
<protein>
    <submittedName>
        <fullName evidence="1">Uncharacterized protein</fullName>
    </submittedName>
</protein>
<gene>
    <name evidence="1" type="ORF">Q2T77_18725</name>
</gene>
<organism evidence="1 2">
    <name type="scientific">Variovorax ginsengisoli</name>
    <dbReference type="NCBI Taxonomy" id="363844"/>
    <lineage>
        <taxon>Bacteria</taxon>
        <taxon>Pseudomonadati</taxon>
        <taxon>Pseudomonadota</taxon>
        <taxon>Betaproteobacteria</taxon>
        <taxon>Burkholderiales</taxon>
        <taxon>Comamonadaceae</taxon>
        <taxon>Variovorax</taxon>
    </lineage>
</organism>
<sequence length="142" mass="15480">MQTPSNLSSRNSLFGFGILRRPHRVQPSPAVSTVAAFDIPAPFTQEQAEWILALHKLGVRDRSRATQVLHDWTPARCSPAQATCIEALLDLDAQDLHDTLADAMEDCDLCGRLADDAQRSLRSSCLKVGRAADLAAASVRSR</sequence>
<reference evidence="1" key="1">
    <citation type="submission" date="2023-06" db="EMBL/GenBank/DDBJ databases">
        <authorList>
            <person name="Jiang Y."/>
            <person name="Liu Q."/>
        </authorList>
    </citation>
    <scope>NUCLEOTIDE SEQUENCE</scope>
    <source>
        <strain evidence="1">CGMCC 1.12090</strain>
    </source>
</reference>
<accession>A0ABT8S5Y5</accession>
<proteinExistence type="predicted"/>
<dbReference type="RefSeq" id="WP_301811878.1">
    <property type="nucleotide sequence ID" value="NZ_JAUJZH010000013.1"/>
</dbReference>
<evidence type="ECO:0000313" key="1">
    <source>
        <dbReference type="EMBL" id="MDO1534328.1"/>
    </source>
</evidence>
<dbReference type="Proteomes" id="UP001169027">
    <property type="component" value="Unassembled WGS sequence"/>
</dbReference>
<evidence type="ECO:0000313" key="2">
    <source>
        <dbReference type="Proteomes" id="UP001169027"/>
    </source>
</evidence>
<comment type="caution">
    <text evidence="1">The sequence shown here is derived from an EMBL/GenBank/DDBJ whole genome shotgun (WGS) entry which is preliminary data.</text>
</comment>